<dbReference type="Proteomes" id="UP000008064">
    <property type="component" value="Unassembled WGS sequence"/>
</dbReference>
<feature type="transmembrane region" description="Helical" evidence="2">
    <location>
        <begin position="36"/>
        <end position="56"/>
    </location>
</feature>
<feature type="region of interest" description="Disordered" evidence="1">
    <location>
        <begin position="129"/>
        <end position="213"/>
    </location>
</feature>
<evidence type="ECO:0000256" key="2">
    <source>
        <dbReference type="SAM" id="Phobius"/>
    </source>
</evidence>
<name>F8NX44_SERL9</name>
<evidence type="ECO:0008006" key="4">
    <source>
        <dbReference type="Google" id="ProtNLM"/>
    </source>
</evidence>
<feature type="compositionally biased region" description="Low complexity" evidence="1">
    <location>
        <begin position="189"/>
        <end position="211"/>
    </location>
</feature>
<evidence type="ECO:0000256" key="1">
    <source>
        <dbReference type="SAM" id="MobiDB-lite"/>
    </source>
</evidence>
<dbReference type="HOGENOM" id="CLU_918506_0_0_1"/>
<dbReference type="OrthoDB" id="5340910at2759"/>
<dbReference type="KEGG" id="sla:SERLADRAFT_369772"/>
<accession>F8NX44</accession>
<protein>
    <recommendedName>
        <fullName evidence="4">SH3 domain-containing protein</fullName>
    </recommendedName>
</protein>
<feature type="region of interest" description="Disordered" evidence="1">
    <location>
        <begin position="97"/>
        <end position="116"/>
    </location>
</feature>
<dbReference type="EMBL" id="GL945434">
    <property type="protein sequence ID" value="EGO24519.1"/>
    <property type="molecule type" value="Genomic_DNA"/>
</dbReference>
<dbReference type="AlphaFoldDB" id="F8NX44"/>
<reference evidence="3" key="1">
    <citation type="submission" date="2011-04" db="EMBL/GenBank/DDBJ databases">
        <title>Evolution of plant cell wall degrading machinery underlies the functional diversity of forest fungi.</title>
        <authorList>
            <consortium name="US DOE Joint Genome Institute (JGI-PGF)"/>
            <person name="Eastwood D.C."/>
            <person name="Floudas D."/>
            <person name="Binder M."/>
            <person name="Majcherczyk A."/>
            <person name="Schneider P."/>
            <person name="Aerts A."/>
            <person name="Asiegbu F.O."/>
            <person name="Baker S.E."/>
            <person name="Barry K."/>
            <person name="Bendiksby M."/>
            <person name="Blumentritt M."/>
            <person name="Coutinho P.M."/>
            <person name="Cullen D."/>
            <person name="Cullen D."/>
            <person name="Gathman A."/>
            <person name="Goodell B."/>
            <person name="Henrissat B."/>
            <person name="Ihrmark K."/>
            <person name="Kauserud H."/>
            <person name="Kohler A."/>
            <person name="LaButti K."/>
            <person name="Lapidus A."/>
            <person name="Lavin J.L."/>
            <person name="Lee Y.-H."/>
            <person name="Lindquist E."/>
            <person name="Lilly W."/>
            <person name="Lucas S."/>
            <person name="Morin E."/>
            <person name="Murat C."/>
            <person name="Oguiza J.A."/>
            <person name="Park J."/>
            <person name="Pisabarro A.G."/>
            <person name="Riley R."/>
            <person name="Rosling A."/>
            <person name="Salamov A."/>
            <person name="Schmidt O."/>
            <person name="Schmutz J."/>
            <person name="Skrede I."/>
            <person name="Stenlid J."/>
            <person name="Wiebenga A."/>
            <person name="Xie X."/>
            <person name="Kues U."/>
            <person name="Hibbett D.S."/>
            <person name="Hoffmeister D."/>
            <person name="Hogberg N."/>
            <person name="Martin F."/>
            <person name="Grigoriev I.V."/>
            <person name="Watkinson S.C."/>
        </authorList>
    </citation>
    <scope>NUCLEOTIDE SEQUENCE</scope>
    <source>
        <strain evidence="3">S7.9</strain>
    </source>
</reference>
<keyword evidence="2" id="KW-1133">Transmembrane helix</keyword>
<organism>
    <name type="scientific">Serpula lacrymans var. lacrymans (strain S7.9)</name>
    <name type="common">Dry rot fungus</name>
    <dbReference type="NCBI Taxonomy" id="578457"/>
    <lineage>
        <taxon>Eukaryota</taxon>
        <taxon>Fungi</taxon>
        <taxon>Dikarya</taxon>
        <taxon>Basidiomycota</taxon>
        <taxon>Agaricomycotina</taxon>
        <taxon>Agaricomycetes</taxon>
        <taxon>Agaricomycetidae</taxon>
        <taxon>Boletales</taxon>
        <taxon>Coniophorineae</taxon>
        <taxon>Serpulaceae</taxon>
        <taxon>Serpula</taxon>
    </lineage>
</organism>
<gene>
    <name evidence="3" type="ORF">SERLADRAFT_369772</name>
</gene>
<dbReference type="InterPro" id="IPR036028">
    <property type="entry name" value="SH3-like_dom_sf"/>
</dbReference>
<dbReference type="RefSeq" id="XP_007318538.1">
    <property type="nucleotide sequence ID" value="XM_007318476.1"/>
</dbReference>
<keyword evidence="2" id="KW-0472">Membrane</keyword>
<dbReference type="Gene3D" id="2.30.30.40">
    <property type="entry name" value="SH3 Domains"/>
    <property type="match status" value="1"/>
</dbReference>
<feature type="compositionally biased region" description="Low complexity" evidence="1">
    <location>
        <begin position="156"/>
        <end position="170"/>
    </location>
</feature>
<dbReference type="SUPFAM" id="SSF50044">
    <property type="entry name" value="SH3-domain"/>
    <property type="match status" value="1"/>
</dbReference>
<proteinExistence type="predicted"/>
<sequence length="322" mass="35518">MSPTIRSFLESRTSVFSRDDEATGTPSQAAPSTPSSIYIIGFVLAPLVLLSTILWLSIRWYRRRVRTTQREKPSGAFLSIRGLVKILNGEGGEIQEKSTDLSQVRKPGVTPAGEFSRANMTSSIVFPDKVITRTPRSPRLSSHRNSLRLSRETTRSPRPSQRSSQQSPSPFRHDSGSSRPRISILRFDSASPNRSSVISSRGSSSSSSISRTVRQQFEPVLPDELRVRNGEHLVILQSFDDGWCSVGREPKRVSVLIPAAFRPKTSDSNSVELGVVPAWIFTKPMRGVYAERPLRSSSLAGASDLLPDGPPREAVVSWSNFA</sequence>
<dbReference type="GeneID" id="18810322"/>
<keyword evidence="2" id="KW-0812">Transmembrane</keyword>
<evidence type="ECO:0000313" key="3">
    <source>
        <dbReference type="EMBL" id="EGO24519.1"/>
    </source>
</evidence>